<sequence length="137" mass="15358">MFLVWVLVTCLNNSCSDPPAAAGARAPSWPPVEAEAALGDCLPASEPRRRFPGKRPAPDRDAHSLTGAGRKRESRDLNCVRSLQWPFIEFLMLSDEAQRKVKRAVRRGTVNGVYQKRRFAMMLFRHCDDGQALEYAA</sequence>
<name>A0AAQ4E9N4_AMBAM</name>
<proteinExistence type="predicted"/>
<evidence type="ECO:0000256" key="2">
    <source>
        <dbReference type="SAM" id="SignalP"/>
    </source>
</evidence>
<evidence type="ECO:0000256" key="1">
    <source>
        <dbReference type="SAM" id="MobiDB-lite"/>
    </source>
</evidence>
<feature type="signal peptide" evidence="2">
    <location>
        <begin position="1"/>
        <end position="16"/>
    </location>
</feature>
<protein>
    <recommendedName>
        <fullName evidence="5">Secreted protein</fullName>
    </recommendedName>
</protein>
<accession>A0AAQ4E9N4</accession>
<evidence type="ECO:0000313" key="4">
    <source>
        <dbReference type="Proteomes" id="UP001321473"/>
    </source>
</evidence>
<gene>
    <name evidence="3" type="ORF">V5799_025406</name>
</gene>
<keyword evidence="2" id="KW-0732">Signal</keyword>
<dbReference type="EMBL" id="JARKHS020019861">
    <property type="protein sequence ID" value="KAK8771350.1"/>
    <property type="molecule type" value="Genomic_DNA"/>
</dbReference>
<dbReference type="Proteomes" id="UP001321473">
    <property type="component" value="Unassembled WGS sequence"/>
</dbReference>
<evidence type="ECO:0008006" key="5">
    <source>
        <dbReference type="Google" id="ProtNLM"/>
    </source>
</evidence>
<feature type="region of interest" description="Disordered" evidence="1">
    <location>
        <begin position="43"/>
        <end position="74"/>
    </location>
</feature>
<keyword evidence="4" id="KW-1185">Reference proteome</keyword>
<dbReference type="AlphaFoldDB" id="A0AAQ4E9N4"/>
<organism evidence="3 4">
    <name type="scientific">Amblyomma americanum</name>
    <name type="common">Lone star tick</name>
    <dbReference type="NCBI Taxonomy" id="6943"/>
    <lineage>
        <taxon>Eukaryota</taxon>
        <taxon>Metazoa</taxon>
        <taxon>Ecdysozoa</taxon>
        <taxon>Arthropoda</taxon>
        <taxon>Chelicerata</taxon>
        <taxon>Arachnida</taxon>
        <taxon>Acari</taxon>
        <taxon>Parasitiformes</taxon>
        <taxon>Ixodida</taxon>
        <taxon>Ixodoidea</taxon>
        <taxon>Ixodidae</taxon>
        <taxon>Amblyomminae</taxon>
        <taxon>Amblyomma</taxon>
    </lineage>
</organism>
<feature type="chain" id="PRO_5043020460" description="Secreted protein" evidence="2">
    <location>
        <begin position="17"/>
        <end position="137"/>
    </location>
</feature>
<reference evidence="3 4" key="1">
    <citation type="journal article" date="2023" name="Arcadia Sci">
        <title>De novo assembly of a long-read Amblyomma americanum tick genome.</title>
        <authorList>
            <person name="Chou S."/>
            <person name="Poskanzer K.E."/>
            <person name="Rollins M."/>
            <person name="Thuy-Boun P.S."/>
        </authorList>
    </citation>
    <scope>NUCLEOTIDE SEQUENCE [LARGE SCALE GENOMIC DNA]</scope>
    <source>
        <strain evidence="3">F_SG_1</strain>
        <tissue evidence="3">Salivary glands</tissue>
    </source>
</reference>
<comment type="caution">
    <text evidence="3">The sequence shown here is derived from an EMBL/GenBank/DDBJ whole genome shotgun (WGS) entry which is preliminary data.</text>
</comment>
<evidence type="ECO:0000313" key="3">
    <source>
        <dbReference type="EMBL" id="KAK8771350.1"/>
    </source>
</evidence>